<proteinExistence type="predicted"/>
<sequence>MQSQMYIELTNTLSSTASIITNSFFDYSQSLLSYLPTIVTSPSQQSARFLGFCLFLKRKKNGRSNSFSFCRGNHKDSGICGRKEDWTLVGSQR</sequence>
<organism evidence="1">
    <name type="scientific">Rhizophora mucronata</name>
    <name type="common">Asiatic mangrove</name>
    <dbReference type="NCBI Taxonomy" id="61149"/>
    <lineage>
        <taxon>Eukaryota</taxon>
        <taxon>Viridiplantae</taxon>
        <taxon>Streptophyta</taxon>
        <taxon>Embryophyta</taxon>
        <taxon>Tracheophyta</taxon>
        <taxon>Spermatophyta</taxon>
        <taxon>Magnoliopsida</taxon>
        <taxon>eudicotyledons</taxon>
        <taxon>Gunneridae</taxon>
        <taxon>Pentapetalae</taxon>
        <taxon>rosids</taxon>
        <taxon>fabids</taxon>
        <taxon>Malpighiales</taxon>
        <taxon>Rhizophoraceae</taxon>
        <taxon>Rhizophora</taxon>
    </lineage>
</organism>
<dbReference type="AlphaFoldDB" id="A0A2P2JEA2"/>
<protein>
    <submittedName>
        <fullName evidence="1">Uncharacterized protein</fullName>
    </submittedName>
</protein>
<dbReference type="EMBL" id="GGEC01011311">
    <property type="protein sequence ID" value="MBW91794.1"/>
    <property type="molecule type" value="Transcribed_RNA"/>
</dbReference>
<reference evidence="1" key="1">
    <citation type="submission" date="2018-02" db="EMBL/GenBank/DDBJ databases">
        <title>Rhizophora mucronata_Transcriptome.</title>
        <authorList>
            <person name="Meera S.P."/>
            <person name="Sreeshan A."/>
            <person name="Augustine A."/>
        </authorList>
    </citation>
    <scope>NUCLEOTIDE SEQUENCE</scope>
    <source>
        <tissue evidence="1">Leaf</tissue>
    </source>
</reference>
<evidence type="ECO:0000313" key="1">
    <source>
        <dbReference type="EMBL" id="MBW91794.1"/>
    </source>
</evidence>
<accession>A0A2P2JEA2</accession>
<name>A0A2P2JEA2_RHIMU</name>